<comment type="caution">
    <text evidence="4">The sequence shown here is derived from an EMBL/GenBank/DDBJ whole genome shotgun (WGS) entry which is preliminary data.</text>
</comment>
<dbReference type="InterPro" id="IPR006119">
    <property type="entry name" value="Resolv_N"/>
</dbReference>
<reference evidence="4 5" key="1">
    <citation type="submission" date="2020-08" db="EMBL/GenBank/DDBJ databases">
        <title>Genomic Encyclopedia of Type Strains, Phase IV (KMG-IV): sequencing the most valuable type-strain genomes for metagenomic binning, comparative biology and taxonomic classification.</title>
        <authorList>
            <person name="Goeker M."/>
        </authorList>
    </citation>
    <scope>NUCLEOTIDE SEQUENCE [LARGE SCALE GENOMIC DNA]</scope>
    <source>
        <strain evidence="4 5">DSM 21458</strain>
    </source>
</reference>
<dbReference type="Pfam" id="PF00239">
    <property type="entry name" value="Resolvase"/>
    <property type="match status" value="1"/>
</dbReference>
<dbReference type="GO" id="GO:0000150">
    <property type="term" value="F:DNA strand exchange activity"/>
    <property type="evidence" value="ECO:0007669"/>
    <property type="project" value="InterPro"/>
</dbReference>
<dbReference type="Pfam" id="PF07508">
    <property type="entry name" value="Recombinase"/>
    <property type="match status" value="1"/>
</dbReference>
<keyword evidence="2" id="KW-0233">DNA recombination</keyword>
<dbReference type="AlphaFoldDB" id="A0A841I327"/>
<dbReference type="Gene3D" id="3.40.50.1390">
    <property type="entry name" value="Resolvase, N-terminal catalytic domain"/>
    <property type="match status" value="1"/>
</dbReference>
<sequence length="237" mass="26525">MTRTAIAYYRTSAAPGADEAELKDQRIHLERYARVKDIHVIGEEIEYETGQRKFERTALQRAAERAREAGALLVIVKLDRLYMSIRFLGELQALGVDFAAADYPPLSPISVTELLERAERRKQAISVKTRQSLSALKAQGKKLGNPQNLTPDCSAKGMAAIRAGQRRAYAEIGPYIAQLKAEGYSFAGIAKRLNEEGRTTRYGKRWTHTQVSRVLEVVEQNLELSEPASRPLARQQA</sequence>
<name>A0A841I327_9DEIO</name>
<protein>
    <submittedName>
        <fullName evidence="4">DNA invertase Pin-like site-specific DNA recombinase</fullName>
    </submittedName>
</protein>
<dbReference type="EMBL" id="JACHHG010000020">
    <property type="protein sequence ID" value="MBB6100077.1"/>
    <property type="molecule type" value="Genomic_DNA"/>
</dbReference>
<keyword evidence="1" id="KW-0238">DNA-binding</keyword>
<proteinExistence type="predicted"/>
<dbReference type="SMART" id="SM00857">
    <property type="entry name" value="Resolvase"/>
    <property type="match status" value="1"/>
</dbReference>
<dbReference type="PANTHER" id="PTHR30461">
    <property type="entry name" value="DNA-INVERTASE FROM LAMBDOID PROPHAGE"/>
    <property type="match status" value="1"/>
</dbReference>
<gene>
    <name evidence="4" type="ORF">HNR42_003542</name>
</gene>
<evidence type="ECO:0000313" key="4">
    <source>
        <dbReference type="EMBL" id="MBB6100077.1"/>
    </source>
</evidence>
<keyword evidence="5" id="KW-1185">Reference proteome</keyword>
<evidence type="ECO:0000256" key="2">
    <source>
        <dbReference type="ARBA" id="ARBA00023172"/>
    </source>
</evidence>
<dbReference type="InterPro" id="IPR036162">
    <property type="entry name" value="Resolvase-like_N_sf"/>
</dbReference>
<evidence type="ECO:0000256" key="1">
    <source>
        <dbReference type="ARBA" id="ARBA00023125"/>
    </source>
</evidence>
<dbReference type="GO" id="GO:0003677">
    <property type="term" value="F:DNA binding"/>
    <property type="evidence" value="ECO:0007669"/>
    <property type="project" value="UniProtKB-KW"/>
</dbReference>
<organism evidence="4 5">
    <name type="scientific">Deinobacterium chartae</name>
    <dbReference type="NCBI Taxonomy" id="521158"/>
    <lineage>
        <taxon>Bacteria</taxon>
        <taxon>Thermotogati</taxon>
        <taxon>Deinococcota</taxon>
        <taxon>Deinococci</taxon>
        <taxon>Deinococcales</taxon>
        <taxon>Deinococcaceae</taxon>
        <taxon>Deinobacterium</taxon>
    </lineage>
</organism>
<dbReference type="InterPro" id="IPR050639">
    <property type="entry name" value="SSR_resolvase"/>
</dbReference>
<dbReference type="SUPFAM" id="SSF53041">
    <property type="entry name" value="Resolvase-like"/>
    <property type="match status" value="1"/>
</dbReference>
<dbReference type="RefSeq" id="WP_183988813.1">
    <property type="nucleotide sequence ID" value="NZ_JACHHG010000020.1"/>
</dbReference>
<evidence type="ECO:0000259" key="3">
    <source>
        <dbReference type="SMART" id="SM00857"/>
    </source>
</evidence>
<evidence type="ECO:0000313" key="5">
    <source>
        <dbReference type="Proteomes" id="UP000569951"/>
    </source>
</evidence>
<dbReference type="PANTHER" id="PTHR30461:SF2">
    <property type="entry name" value="SERINE RECOMBINASE PINE-RELATED"/>
    <property type="match status" value="1"/>
</dbReference>
<accession>A0A841I327</accession>
<dbReference type="InterPro" id="IPR011109">
    <property type="entry name" value="DNA_bind_recombinase_dom"/>
</dbReference>
<feature type="domain" description="Resolvase/invertase-type recombinase catalytic" evidence="3">
    <location>
        <begin position="5"/>
        <end position="142"/>
    </location>
</feature>
<dbReference type="Proteomes" id="UP000569951">
    <property type="component" value="Unassembled WGS sequence"/>
</dbReference>